<evidence type="ECO:0000259" key="1">
    <source>
        <dbReference type="Pfam" id="PF20408"/>
    </source>
</evidence>
<dbReference type="RefSeq" id="WP_052680207.1">
    <property type="nucleotide sequence ID" value="NZ_JYIX01000035.1"/>
</dbReference>
<dbReference type="Pfam" id="PF20408">
    <property type="entry name" value="Abhydrolase_11"/>
    <property type="match status" value="1"/>
</dbReference>
<gene>
    <name evidence="2" type="ORF">RS86_02174</name>
</gene>
<evidence type="ECO:0000313" key="3">
    <source>
        <dbReference type="Proteomes" id="UP000033740"/>
    </source>
</evidence>
<organism evidence="2 3">
    <name type="scientific">Microbacterium azadirachtae</name>
    <dbReference type="NCBI Taxonomy" id="582680"/>
    <lineage>
        <taxon>Bacteria</taxon>
        <taxon>Bacillati</taxon>
        <taxon>Actinomycetota</taxon>
        <taxon>Actinomycetes</taxon>
        <taxon>Micrococcales</taxon>
        <taxon>Microbacteriaceae</taxon>
        <taxon>Microbacterium</taxon>
    </lineage>
</organism>
<name>A0A0F0LJZ0_9MICO</name>
<dbReference type="GO" id="GO:0016787">
    <property type="term" value="F:hydrolase activity"/>
    <property type="evidence" value="ECO:0007669"/>
    <property type="project" value="UniProtKB-KW"/>
</dbReference>
<reference evidence="2 3" key="1">
    <citation type="submission" date="2015-02" db="EMBL/GenBank/DDBJ databases">
        <title>Draft genome sequences of ten Microbacterium spp. with emphasis on heavy metal contaminated environments.</title>
        <authorList>
            <person name="Corretto E."/>
        </authorList>
    </citation>
    <scope>NUCLEOTIDE SEQUENCE [LARGE SCALE GENOMIC DNA]</scope>
    <source>
        <strain evidence="2 3">ARN176</strain>
    </source>
</reference>
<sequence>MTALPEERFRIPVPLPAGTVEVSAVFGPASGGADVGAAAPTVVIAHGAGAGMDHPFLTGFSAALRAAGLHTLRFTFPYLEAGRRMPGPAAHAMLTWRAVIAAVRERGSGSVVACGKSYGGRMASMAAAEEAGLDADALVYLGYPLHQPGKPEKPRIEHLPAVGQPQLFVEGSNDPFVQPLSQLEEAVASCQDARIFWIDAGGHSFEVKGRKRPADEIGADLAPLVAGFVRSGFVIDASVPGASGKDEEGDA</sequence>
<proteinExistence type="predicted"/>
<accession>A0A0F0LJZ0</accession>
<dbReference type="EMBL" id="JYIX01000035">
    <property type="protein sequence ID" value="KJL32999.1"/>
    <property type="molecule type" value="Genomic_DNA"/>
</dbReference>
<dbReference type="STRING" id="582680.RS86_02174"/>
<dbReference type="PATRIC" id="fig|582680.6.peg.2240"/>
<evidence type="ECO:0000313" key="2">
    <source>
        <dbReference type="EMBL" id="KJL32999.1"/>
    </source>
</evidence>
<dbReference type="PANTHER" id="PTHR13136">
    <property type="entry name" value="TESTIS DEVELOPMENT PROTEIN PRTD"/>
    <property type="match status" value="1"/>
</dbReference>
<keyword evidence="2" id="KW-0378">Hydrolase</keyword>
<feature type="domain" description="KANL3/Tex30 alpha/beta hydrolase-like" evidence="1">
    <location>
        <begin position="40"/>
        <end position="210"/>
    </location>
</feature>
<dbReference type="Proteomes" id="UP000033740">
    <property type="component" value="Unassembled WGS sequence"/>
</dbReference>
<comment type="caution">
    <text evidence="2">The sequence shown here is derived from an EMBL/GenBank/DDBJ whole genome shotgun (WGS) entry which is preliminary data.</text>
</comment>
<dbReference type="InterPro" id="IPR029058">
    <property type="entry name" value="AB_hydrolase_fold"/>
</dbReference>
<dbReference type="Gene3D" id="3.40.50.1820">
    <property type="entry name" value="alpha/beta hydrolase"/>
    <property type="match status" value="1"/>
</dbReference>
<protein>
    <submittedName>
        <fullName evidence="2">Alpha/beta hydrolase family protein</fullName>
    </submittedName>
</protein>
<dbReference type="AlphaFoldDB" id="A0A0F0LJZ0"/>
<dbReference type="InterPro" id="IPR026555">
    <property type="entry name" value="NSL3/Tex30"/>
</dbReference>
<dbReference type="InterPro" id="IPR046879">
    <property type="entry name" value="KANL3/Tex30_Abhydrolase"/>
</dbReference>
<dbReference type="SUPFAM" id="SSF53474">
    <property type="entry name" value="alpha/beta-Hydrolases"/>
    <property type="match status" value="1"/>
</dbReference>
<keyword evidence="3" id="KW-1185">Reference proteome</keyword>
<dbReference type="PANTHER" id="PTHR13136:SF11">
    <property type="entry name" value="TESTIS-EXPRESSED PROTEIN 30"/>
    <property type="match status" value="1"/>
</dbReference>